<organism evidence="2 3">
    <name type="scientific">Lacibacterium aquatile</name>
    <dbReference type="NCBI Taxonomy" id="1168082"/>
    <lineage>
        <taxon>Bacteria</taxon>
        <taxon>Pseudomonadati</taxon>
        <taxon>Pseudomonadota</taxon>
        <taxon>Alphaproteobacteria</taxon>
        <taxon>Rhodospirillales</taxon>
        <taxon>Rhodospirillaceae</taxon>
    </lineage>
</organism>
<dbReference type="InterPro" id="IPR012659">
    <property type="entry name" value="CHP02444"/>
</dbReference>
<proteinExistence type="predicted"/>
<keyword evidence="3" id="KW-1185">Reference proteome</keyword>
<reference evidence="3" key="1">
    <citation type="journal article" date="2019" name="Int. J. Syst. Evol. Microbiol.">
        <title>The Global Catalogue of Microorganisms (GCM) 10K type strain sequencing project: providing services to taxonomists for standard genome sequencing and annotation.</title>
        <authorList>
            <consortium name="The Broad Institute Genomics Platform"/>
            <consortium name="The Broad Institute Genome Sequencing Center for Infectious Disease"/>
            <person name="Wu L."/>
            <person name="Ma J."/>
        </authorList>
    </citation>
    <scope>NUCLEOTIDE SEQUENCE [LARGE SCALE GENOMIC DNA]</scope>
    <source>
        <strain evidence="3">CGMCC 1.19062</strain>
    </source>
</reference>
<dbReference type="RefSeq" id="WP_379875034.1">
    <property type="nucleotide sequence ID" value="NZ_JBHUIP010000003.1"/>
</dbReference>
<gene>
    <name evidence="2" type="ORF">ACFSM5_04420</name>
</gene>
<name>A0ABW5DS51_9PROT</name>
<sequence>MEEHNTKDGANGTLLDANAFWNFASHLYADPEIAGACLHLQDACGARVNLLLLGLWLAHHQVVASDPAALAQRAVDWHHQLVIPLRGLRRALKAAAQSDAEVAALRAQIQTAELAGERIEQRWLLVDLAVDPAADTRWLKSQLRQWSGAEADADVKAVHALVTAFSRIETKTK</sequence>
<evidence type="ECO:0000313" key="2">
    <source>
        <dbReference type="EMBL" id="MFD2262120.1"/>
    </source>
</evidence>
<protein>
    <submittedName>
        <fullName evidence="2">TIGR02444 family protein</fullName>
    </submittedName>
</protein>
<dbReference type="Proteomes" id="UP001597295">
    <property type="component" value="Unassembled WGS sequence"/>
</dbReference>
<comment type="caution">
    <text evidence="2">The sequence shown here is derived from an EMBL/GenBank/DDBJ whole genome shotgun (WGS) entry which is preliminary data.</text>
</comment>
<dbReference type="NCBIfam" id="TIGR02444">
    <property type="entry name" value="TIGR02444 family protein"/>
    <property type="match status" value="1"/>
</dbReference>
<feature type="coiled-coil region" evidence="1">
    <location>
        <begin position="88"/>
        <end position="122"/>
    </location>
</feature>
<evidence type="ECO:0000313" key="3">
    <source>
        <dbReference type="Proteomes" id="UP001597295"/>
    </source>
</evidence>
<dbReference type="EMBL" id="JBHUIP010000003">
    <property type="protein sequence ID" value="MFD2262120.1"/>
    <property type="molecule type" value="Genomic_DNA"/>
</dbReference>
<keyword evidence="1" id="KW-0175">Coiled coil</keyword>
<dbReference type="Pfam" id="PF09523">
    <property type="entry name" value="DUF2390"/>
    <property type="match status" value="1"/>
</dbReference>
<accession>A0ABW5DS51</accession>
<evidence type="ECO:0000256" key="1">
    <source>
        <dbReference type="SAM" id="Coils"/>
    </source>
</evidence>